<evidence type="ECO:0000256" key="2">
    <source>
        <dbReference type="SAM" id="MobiDB-lite"/>
    </source>
</evidence>
<feature type="region of interest" description="Disordered" evidence="2">
    <location>
        <begin position="147"/>
        <end position="303"/>
    </location>
</feature>
<proteinExistence type="inferred from homology"/>
<feature type="chain" id="PRO_5044771447" description="HVA22-like protein" evidence="3">
    <location>
        <begin position="18"/>
        <end position="303"/>
    </location>
</feature>
<evidence type="ECO:0000313" key="5">
    <source>
        <dbReference type="Proteomes" id="UP001603857"/>
    </source>
</evidence>
<dbReference type="Proteomes" id="UP001603857">
    <property type="component" value="Unassembled WGS sequence"/>
</dbReference>
<reference evidence="4 5" key="1">
    <citation type="submission" date="2024-08" db="EMBL/GenBank/DDBJ databases">
        <title>Insights into the chromosomal genome structure of Flemingia macrophylla.</title>
        <authorList>
            <person name="Ding Y."/>
            <person name="Zhao Y."/>
            <person name="Bi W."/>
            <person name="Wu M."/>
            <person name="Zhao G."/>
            <person name="Gong Y."/>
            <person name="Li W."/>
            <person name="Zhang P."/>
        </authorList>
    </citation>
    <scope>NUCLEOTIDE SEQUENCE [LARGE SCALE GENOMIC DNA]</scope>
    <source>
        <strain evidence="4">DYQJB</strain>
        <tissue evidence="4">Leaf</tissue>
    </source>
</reference>
<dbReference type="GO" id="GO:0016020">
    <property type="term" value="C:membrane"/>
    <property type="evidence" value="ECO:0007669"/>
    <property type="project" value="UniProtKB-SubCell"/>
</dbReference>
<organism evidence="4 5">
    <name type="scientific">Flemingia macrophylla</name>
    <dbReference type="NCBI Taxonomy" id="520843"/>
    <lineage>
        <taxon>Eukaryota</taxon>
        <taxon>Viridiplantae</taxon>
        <taxon>Streptophyta</taxon>
        <taxon>Embryophyta</taxon>
        <taxon>Tracheophyta</taxon>
        <taxon>Spermatophyta</taxon>
        <taxon>Magnoliopsida</taxon>
        <taxon>eudicotyledons</taxon>
        <taxon>Gunneridae</taxon>
        <taxon>Pentapetalae</taxon>
        <taxon>rosids</taxon>
        <taxon>fabids</taxon>
        <taxon>Fabales</taxon>
        <taxon>Fabaceae</taxon>
        <taxon>Papilionoideae</taxon>
        <taxon>50 kb inversion clade</taxon>
        <taxon>NPAAA clade</taxon>
        <taxon>indigoferoid/millettioid clade</taxon>
        <taxon>Phaseoleae</taxon>
        <taxon>Flemingia</taxon>
    </lineage>
</organism>
<comment type="caution">
    <text evidence="4">The sequence shown here is derived from an EMBL/GenBank/DDBJ whole genome shotgun (WGS) entry which is preliminary data.</text>
</comment>
<dbReference type="PANTHER" id="PTHR12300:SF117">
    <property type="entry name" value="LP05237P-RELATED"/>
    <property type="match status" value="1"/>
</dbReference>
<evidence type="ECO:0000313" key="4">
    <source>
        <dbReference type="EMBL" id="KAL2318851.1"/>
    </source>
</evidence>
<name>A0ABD1L5Q6_9FABA</name>
<dbReference type="InterPro" id="IPR004345">
    <property type="entry name" value="TB2_DP1_HVA22"/>
</dbReference>
<gene>
    <name evidence="4" type="ORF">Fmac_032727</name>
</gene>
<sequence length="303" mass="33512">MIGSFLTWALVMVFGYAYPAYECYKAVEKNKPEIEQLRFWCQYWILVAVLTVCERVGDTFISWVPMYSEAKLAFFIFLWYPKTKGTTYVYDSFFRPYVAKHEPEIDRNLLELRTRAGDIAVLYWQRAFSYGQTRVYDILQFVAAQSTPSPRPAQPRPGVKVRPPGPATAAKEPQVEEPPSPTSSTSSSQLQREVEEELGTPKVPKAAISASGLSNQKPPVAGLSTQKSAGAVLSTQKSILAPETTNPSAPAEAEPKQIEAAPTSSSSAKENGNPPTPTKETIMEESIPVTRGRLRKTRSAGTR</sequence>
<comment type="similarity">
    <text evidence="1">Belongs to the DP1 family.</text>
</comment>
<evidence type="ECO:0000256" key="3">
    <source>
        <dbReference type="SAM" id="SignalP"/>
    </source>
</evidence>
<feature type="signal peptide" evidence="3">
    <location>
        <begin position="1"/>
        <end position="17"/>
    </location>
</feature>
<comment type="subcellular location">
    <subcellularLocation>
        <location evidence="1">Membrane</location>
        <topology evidence="1">Multi-pass membrane protein</topology>
    </subcellularLocation>
</comment>
<accession>A0ABD1L5Q6</accession>
<evidence type="ECO:0000256" key="1">
    <source>
        <dbReference type="RuleBase" id="RU362006"/>
    </source>
</evidence>
<feature type="compositionally biased region" description="Polar residues" evidence="2">
    <location>
        <begin position="211"/>
        <end position="248"/>
    </location>
</feature>
<protein>
    <recommendedName>
        <fullName evidence="1">HVA22-like protein</fullName>
    </recommendedName>
</protein>
<dbReference type="PANTHER" id="PTHR12300">
    <property type="entry name" value="HVA22-LIKE PROTEINS"/>
    <property type="match status" value="1"/>
</dbReference>
<dbReference type="Pfam" id="PF03134">
    <property type="entry name" value="TB2_DP1_HVA22"/>
    <property type="match status" value="1"/>
</dbReference>
<keyword evidence="5" id="KW-1185">Reference proteome</keyword>
<dbReference type="EMBL" id="JBGMDY010000011">
    <property type="protein sequence ID" value="KAL2318851.1"/>
    <property type="molecule type" value="Genomic_DNA"/>
</dbReference>
<dbReference type="AlphaFoldDB" id="A0ABD1L5Q6"/>
<feature type="compositionally biased region" description="Basic residues" evidence="2">
    <location>
        <begin position="292"/>
        <end position="303"/>
    </location>
</feature>
<keyword evidence="3" id="KW-0732">Signal</keyword>